<dbReference type="InterPro" id="IPR002745">
    <property type="entry name" value="Ptrans_KptA/Tpt1"/>
</dbReference>
<evidence type="ECO:0000256" key="2">
    <source>
        <dbReference type="ARBA" id="ARBA00009836"/>
    </source>
</evidence>
<dbReference type="InterPro" id="IPR042081">
    <property type="entry name" value="RNA_2'-PTrans_C"/>
</dbReference>
<evidence type="ECO:0000313" key="8">
    <source>
        <dbReference type="Proteomes" id="UP000509704"/>
    </source>
</evidence>
<dbReference type="AlphaFoldDB" id="A0A7H9B8C8"/>
<dbReference type="GeneID" id="59238814"/>
<dbReference type="SUPFAM" id="SSF56399">
    <property type="entry name" value="ADP-ribosylation"/>
    <property type="match status" value="1"/>
</dbReference>
<dbReference type="OrthoDB" id="419694at2759"/>
<evidence type="ECO:0000256" key="3">
    <source>
        <dbReference type="ARBA" id="ARBA00012007"/>
    </source>
</evidence>
<dbReference type="InterPro" id="IPR042080">
    <property type="entry name" value="RNA_2'-PTrans_N"/>
</dbReference>
<protein>
    <recommendedName>
        <fullName evidence="3">2'-phosphotransferase</fullName>
        <ecNumber evidence="3">2.7.1.160</ecNumber>
    </recommendedName>
</protein>
<comment type="similarity">
    <text evidence="2">Belongs to the KptA/TPT1 family.</text>
</comment>
<accession>A0A7H9B8C8</accession>
<keyword evidence="4" id="KW-0808">Transferase</keyword>
<evidence type="ECO:0000256" key="5">
    <source>
        <dbReference type="ARBA" id="ARBA00023027"/>
    </source>
</evidence>
<comment type="function">
    <text evidence="1">Catalyzes the last step of tRNA splicing, the transfer of the splice junction 2'-phosphate from ligated tRNA to NAD to produce ADP-ribose 1''-2'' cyclic phosphate.</text>
</comment>
<evidence type="ECO:0000313" key="7">
    <source>
        <dbReference type="EMBL" id="QLG75011.1"/>
    </source>
</evidence>
<dbReference type="Gene3D" id="3.20.170.30">
    <property type="match status" value="1"/>
</dbReference>
<dbReference type="Pfam" id="PF01885">
    <property type="entry name" value="PTS_2-RNA"/>
    <property type="match status" value="1"/>
</dbReference>
<name>A0A7H9B8C8_ZYGMR</name>
<dbReference type="GO" id="GO:0000215">
    <property type="term" value="F:tRNA 2'-phosphotransferase activity"/>
    <property type="evidence" value="ECO:0007669"/>
    <property type="project" value="UniProtKB-EC"/>
</dbReference>
<dbReference type="PANTHER" id="PTHR12684:SF2">
    <property type="entry name" value="TRNA 2'-PHOSPHOTRANSFERASE 1"/>
    <property type="match status" value="1"/>
</dbReference>
<sequence length="254" mass="28681">MTVGLLTRCFEIRRRITAAAMADKRDVHISKSLSYLLRHGAIKERLPIDSNGYVPLGRLLNHNRLKTHRCSVEDIHRIVQNNEKKRFHLKSTVNKNGVAEEYVCATQGHSINVITPDQEVLKQIKDTSELPEKLVHGTSITKALLIVQSGFISKQSRNHIHLAPGITGVDSQVISGMRNSSNVYIHLNVHETLLDSLQLYKSLNNVYLTSDDIPLSLFEKVVIKPPKMDHEVSKDTKALLELLSRSKVPYQLLD</sequence>
<evidence type="ECO:0000256" key="6">
    <source>
        <dbReference type="ARBA" id="ARBA00047949"/>
    </source>
</evidence>
<dbReference type="Gene3D" id="1.10.10.970">
    <property type="entry name" value="RNA 2'-phosphotransferase, Tpt1/KptA family, N-terminal domain"/>
    <property type="match status" value="1"/>
</dbReference>
<organism evidence="7 8">
    <name type="scientific">Zygotorulaspora mrakii</name>
    <name type="common">Zygosaccharomyces mrakii</name>
    <dbReference type="NCBI Taxonomy" id="42260"/>
    <lineage>
        <taxon>Eukaryota</taxon>
        <taxon>Fungi</taxon>
        <taxon>Dikarya</taxon>
        <taxon>Ascomycota</taxon>
        <taxon>Saccharomycotina</taxon>
        <taxon>Saccharomycetes</taxon>
        <taxon>Saccharomycetales</taxon>
        <taxon>Saccharomycetaceae</taxon>
        <taxon>Zygotorulaspora</taxon>
    </lineage>
</organism>
<keyword evidence="5" id="KW-0520">NAD</keyword>
<gene>
    <name evidence="7" type="ORF">HG535_0H03380</name>
</gene>
<dbReference type="GO" id="GO:0006388">
    <property type="term" value="P:tRNA splicing, via endonucleolytic cleavage and ligation"/>
    <property type="evidence" value="ECO:0007669"/>
    <property type="project" value="TreeGrafter"/>
</dbReference>
<reference evidence="7 8" key="1">
    <citation type="submission" date="2020-07" db="EMBL/GenBank/DDBJ databases">
        <title>The yeast mating-type switching endonuclease HO is a domesticated member of an unorthodox homing genetic element family.</title>
        <authorList>
            <person name="Coughlan A.Y."/>
            <person name="Lombardi L."/>
            <person name="Braun-Galleani S."/>
            <person name="Martos A.R."/>
            <person name="Galeote V."/>
            <person name="Bigey F."/>
            <person name="Dequin S."/>
            <person name="Byrne K.P."/>
            <person name="Wolfe K.H."/>
        </authorList>
    </citation>
    <scope>NUCLEOTIDE SEQUENCE [LARGE SCALE GENOMIC DNA]</scope>
    <source>
        <strain evidence="7 8">NRRL Y-6702</strain>
    </source>
</reference>
<dbReference type="EC" id="2.7.1.160" evidence="3"/>
<evidence type="ECO:0000256" key="1">
    <source>
        <dbReference type="ARBA" id="ARBA00003343"/>
    </source>
</evidence>
<comment type="catalytic activity">
    <reaction evidence="6">
        <text>2'-phospho-[ligated tRNA] + NAD(+) = mature tRNA + ADP-alpha-D-ribose 1'',2''-cyclic phosphate + nicotinamide</text>
        <dbReference type="Rhea" id="RHEA:23324"/>
        <dbReference type="Rhea" id="RHEA-COMP:11106"/>
        <dbReference type="Rhea" id="RHEA-COMP:11107"/>
        <dbReference type="ChEBI" id="CHEBI:17154"/>
        <dbReference type="ChEBI" id="CHEBI:57540"/>
        <dbReference type="ChEBI" id="CHEBI:76596"/>
        <dbReference type="ChEBI" id="CHEBI:82883"/>
        <dbReference type="ChEBI" id="CHEBI:85027"/>
        <dbReference type="EC" id="2.7.1.160"/>
    </reaction>
</comment>
<proteinExistence type="inferred from homology"/>
<dbReference type="FunFam" id="1.10.10.970:FF:000002">
    <property type="entry name" value="Tpt1p"/>
    <property type="match status" value="1"/>
</dbReference>
<dbReference type="EMBL" id="CP058611">
    <property type="protein sequence ID" value="QLG75011.1"/>
    <property type="molecule type" value="Genomic_DNA"/>
</dbReference>
<dbReference type="RefSeq" id="XP_037146736.1">
    <property type="nucleotide sequence ID" value="XM_037290841.1"/>
</dbReference>
<dbReference type="Proteomes" id="UP000509704">
    <property type="component" value="Chromosome 8"/>
</dbReference>
<keyword evidence="8" id="KW-1185">Reference proteome</keyword>
<evidence type="ECO:0000256" key="4">
    <source>
        <dbReference type="ARBA" id="ARBA00022679"/>
    </source>
</evidence>
<dbReference type="PANTHER" id="PTHR12684">
    <property type="entry name" value="PUTATIVE PHOSPHOTRANSFERASE"/>
    <property type="match status" value="1"/>
</dbReference>
<dbReference type="KEGG" id="zmk:HG535_0H03380"/>